<feature type="coiled-coil region" evidence="9">
    <location>
        <begin position="834"/>
        <end position="889"/>
    </location>
</feature>
<dbReference type="AlphaFoldDB" id="A0A6J1TI76"/>
<evidence type="ECO:0000256" key="8">
    <source>
        <dbReference type="ARBA" id="ARBA00023212"/>
    </source>
</evidence>
<keyword evidence="5" id="KW-0493">Microtubule</keyword>
<evidence type="ECO:0000256" key="7">
    <source>
        <dbReference type="ARBA" id="ARBA00023054"/>
    </source>
</evidence>
<dbReference type="GO" id="GO:0005879">
    <property type="term" value="C:axonemal microtubule"/>
    <property type="evidence" value="ECO:0007669"/>
    <property type="project" value="TreeGrafter"/>
</dbReference>
<feature type="region of interest" description="Disordered" evidence="10">
    <location>
        <begin position="717"/>
        <end position="746"/>
    </location>
</feature>
<feature type="coiled-coil region" evidence="9">
    <location>
        <begin position="289"/>
        <end position="358"/>
    </location>
</feature>
<dbReference type="KEGG" id="foc:113215154"/>
<keyword evidence="4" id="KW-0963">Cytoplasm</keyword>
<feature type="compositionally biased region" description="Low complexity" evidence="10">
    <location>
        <begin position="125"/>
        <end position="141"/>
    </location>
</feature>
<dbReference type="OrthoDB" id="2157184at2759"/>
<dbReference type="InterPro" id="IPR038774">
    <property type="entry name" value="CEP162-like"/>
</dbReference>
<feature type="region of interest" description="Disordered" evidence="10">
    <location>
        <begin position="502"/>
        <end position="523"/>
    </location>
</feature>
<feature type="coiled-coil region" evidence="9">
    <location>
        <begin position="398"/>
        <end position="425"/>
    </location>
</feature>
<evidence type="ECO:0000256" key="10">
    <source>
        <dbReference type="SAM" id="MobiDB-lite"/>
    </source>
</evidence>
<dbReference type="GO" id="GO:0060271">
    <property type="term" value="P:cilium assembly"/>
    <property type="evidence" value="ECO:0007669"/>
    <property type="project" value="TreeGrafter"/>
</dbReference>
<feature type="compositionally biased region" description="Low complexity" evidence="10">
    <location>
        <begin position="583"/>
        <end position="592"/>
    </location>
</feature>
<comment type="subcellular location">
    <subcellularLocation>
        <location evidence="1">Cytoplasm</location>
        <location evidence="1">Cytoskeleton</location>
        <location evidence="1">Microtubule organizing center</location>
        <location evidence="1">Centrosome</location>
        <location evidence="1">Centriole</location>
    </subcellularLocation>
</comment>
<dbReference type="Proteomes" id="UP000504606">
    <property type="component" value="Unplaced"/>
</dbReference>
<gene>
    <name evidence="12" type="primary">LOC113215154</name>
</gene>
<feature type="region of interest" description="Disordered" evidence="10">
    <location>
        <begin position="1"/>
        <end position="44"/>
    </location>
</feature>
<feature type="compositionally biased region" description="Low complexity" evidence="10">
    <location>
        <begin position="22"/>
        <end position="32"/>
    </location>
</feature>
<protein>
    <recommendedName>
        <fullName evidence="3">Centrosomal protein of 162 kDa</fullName>
    </recommendedName>
</protein>
<dbReference type="RefSeq" id="XP_026290531.1">
    <property type="nucleotide sequence ID" value="XM_026434746.2"/>
</dbReference>
<evidence type="ECO:0000313" key="11">
    <source>
        <dbReference type="Proteomes" id="UP000504606"/>
    </source>
</evidence>
<evidence type="ECO:0000313" key="12">
    <source>
        <dbReference type="RefSeq" id="XP_026290531.1"/>
    </source>
</evidence>
<evidence type="ECO:0000256" key="9">
    <source>
        <dbReference type="SAM" id="Coils"/>
    </source>
</evidence>
<reference evidence="12" key="1">
    <citation type="submission" date="2025-08" db="UniProtKB">
        <authorList>
            <consortium name="RefSeq"/>
        </authorList>
    </citation>
    <scope>IDENTIFICATION</scope>
    <source>
        <tissue evidence="12">Whole organism</tissue>
    </source>
</reference>
<dbReference type="GeneID" id="113215154"/>
<dbReference type="GO" id="GO:0005814">
    <property type="term" value="C:centriole"/>
    <property type="evidence" value="ECO:0007669"/>
    <property type="project" value="UniProtKB-SubCell"/>
</dbReference>
<feature type="region of interest" description="Disordered" evidence="10">
    <location>
        <begin position="121"/>
        <end position="146"/>
    </location>
</feature>
<evidence type="ECO:0000256" key="3">
    <source>
        <dbReference type="ARBA" id="ARBA00021406"/>
    </source>
</evidence>
<keyword evidence="8" id="KW-0206">Cytoskeleton</keyword>
<keyword evidence="7 9" id="KW-0175">Coiled coil</keyword>
<feature type="region of interest" description="Disordered" evidence="10">
    <location>
        <begin position="429"/>
        <end position="450"/>
    </location>
</feature>
<keyword evidence="6" id="KW-0970">Cilium biogenesis/degradation</keyword>
<feature type="region of interest" description="Disordered" evidence="10">
    <location>
        <begin position="583"/>
        <end position="670"/>
    </location>
</feature>
<feature type="compositionally biased region" description="Polar residues" evidence="10">
    <location>
        <begin position="33"/>
        <end position="44"/>
    </location>
</feature>
<evidence type="ECO:0000256" key="6">
    <source>
        <dbReference type="ARBA" id="ARBA00022794"/>
    </source>
</evidence>
<feature type="compositionally biased region" description="Basic and acidic residues" evidence="10">
    <location>
        <begin position="594"/>
        <end position="614"/>
    </location>
</feature>
<proteinExistence type="inferred from homology"/>
<organism evidence="11 12">
    <name type="scientific">Frankliniella occidentalis</name>
    <name type="common">Western flower thrips</name>
    <name type="synonym">Euthrips occidentalis</name>
    <dbReference type="NCBI Taxonomy" id="133901"/>
    <lineage>
        <taxon>Eukaryota</taxon>
        <taxon>Metazoa</taxon>
        <taxon>Ecdysozoa</taxon>
        <taxon>Arthropoda</taxon>
        <taxon>Hexapoda</taxon>
        <taxon>Insecta</taxon>
        <taxon>Pterygota</taxon>
        <taxon>Neoptera</taxon>
        <taxon>Paraneoptera</taxon>
        <taxon>Thysanoptera</taxon>
        <taxon>Terebrantia</taxon>
        <taxon>Thripoidea</taxon>
        <taxon>Thripidae</taxon>
        <taxon>Frankliniella</taxon>
    </lineage>
</organism>
<keyword evidence="11" id="KW-1185">Reference proteome</keyword>
<evidence type="ECO:0000256" key="5">
    <source>
        <dbReference type="ARBA" id="ARBA00022701"/>
    </source>
</evidence>
<sequence length="950" mass="107524">MYKKVKSKMKVKDDVDMEDVTESTSSTDPSTSNRGTVPGPSSTASFIQQEKLCKELYLSMGVHPNDIADTSDDDVASILEQMSKLHANNLESGASGDRNIEDILREAETLLDGQNAHLHFRSKPKSISSSSASGSSNHSGSLKTTLGDEQNYLDSVRCSSQQRLLNITHTIESSILGKEINETESVSLSSHQPVLSSRSLQQEGALPAHIAGTPLEVTYKRIYEQIRKEVDGTLKPHLSGDFPDLKLSLPVPGLDTPSFDIPGCFNLEHEFLEERKRCLKLKADLDWLRRQHEREVAELRRHHEGQLNQVREELCTTNKQEQSVLALQNEMKSQEQIISRYQQENEKTCAELKDVKETLRQGEDDSKAKQDAVAQQLRSELESSLRLSLEKEIRPQLEKEVAVERERAQARAQDLERQVRELETIVRKRHQHLQQQSSSDLPCSSSARERQLQERIDQLQKELDFRRVDERKLQEQLQALELQREQQVQQLQKQLTERRSAERQLQEHLQGAEEQLQERHAGVSKMQAHLQAVKAKYEDLVSSLEQQLAAARQEVSELRDRVALPASLPASLAASLVPSSASSEAGESLAGEQHLADEQPQRDEQHLQPRRERAAAAAPTRQRRPRRSQSVGESTPALTPSAAAPPGPPGSGEIQVMPHQQNRPAQPPRPETHLLATIRGLQHELQTKEKEMAKLNRELSDARATNRRLQQERQRLLNEAPPLGRKTAAPAAPPAAAPDPDTEAENRGLRRDVQRLQEDLLSLHAKRVNDLTRLQAKHEEELESIVCERVNERLTDRSCEGRVAELQGQLYTQQLVIAHLKEQLKHSEHGGDEVALLKRERDQLEKSVISLNKQVTRLKEAASPEAQRLVALQEQVMDLEARHEARERKLQAIVRDLLQQRQGRAQQDGQDSCCSASVRLLNKNRDLCFYRAEMDRLLEALRELERTRHA</sequence>
<dbReference type="PANTHER" id="PTHR34031:SF1">
    <property type="entry name" value="CENTROSOMAL PROTEIN OF 162 KDA"/>
    <property type="match status" value="1"/>
</dbReference>
<dbReference type="PANTHER" id="PTHR34031">
    <property type="entry name" value="CENTROSOMAL PROTEIN OF 162 KDA"/>
    <property type="match status" value="1"/>
</dbReference>
<evidence type="ECO:0000256" key="2">
    <source>
        <dbReference type="ARBA" id="ARBA00009485"/>
    </source>
</evidence>
<accession>A0A6J1TI76</accession>
<comment type="similarity">
    <text evidence="2">Belongs to the CEP162 family.</text>
</comment>
<feature type="compositionally biased region" description="Low complexity" evidence="10">
    <location>
        <begin position="434"/>
        <end position="446"/>
    </location>
</feature>
<evidence type="ECO:0000256" key="1">
    <source>
        <dbReference type="ARBA" id="ARBA00004114"/>
    </source>
</evidence>
<evidence type="ECO:0000256" key="4">
    <source>
        <dbReference type="ARBA" id="ARBA00022490"/>
    </source>
</evidence>
<name>A0A6J1TI76_FRAOC</name>